<evidence type="ECO:0000256" key="3">
    <source>
        <dbReference type="ARBA" id="ARBA00023125"/>
    </source>
</evidence>
<evidence type="ECO:0000259" key="5">
    <source>
        <dbReference type="PROSITE" id="PS50931"/>
    </source>
</evidence>
<comment type="similarity">
    <text evidence="1">Belongs to the LysR transcriptional regulatory family.</text>
</comment>
<dbReference type="InterPro" id="IPR036388">
    <property type="entry name" value="WH-like_DNA-bd_sf"/>
</dbReference>
<gene>
    <name evidence="6" type="ORF">GCM10009559_27360</name>
</gene>
<protein>
    <submittedName>
        <fullName evidence="6">LysR family transcriptional regulator</fullName>
    </submittedName>
</protein>
<organism evidence="6 7">
    <name type="scientific">Pseudonocardia zijingensis</name>
    <dbReference type="NCBI Taxonomy" id="153376"/>
    <lineage>
        <taxon>Bacteria</taxon>
        <taxon>Bacillati</taxon>
        <taxon>Actinomycetota</taxon>
        <taxon>Actinomycetes</taxon>
        <taxon>Pseudonocardiales</taxon>
        <taxon>Pseudonocardiaceae</taxon>
        <taxon>Pseudonocardia</taxon>
    </lineage>
</organism>
<accession>A0ABN1Q0H5</accession>
<sequence>MELRQLRYLVAVYAEGSISRAAAHLLLSQPALTRQIRALEREMGVVLFERTSTGVRPTASGTALHTHAVQILRLADQSREVARSAAPVRERVDVGLPPGVPQHWLRSVLAQIRASVPAAGVTFLDAASSDQLRMLAEGTLDVGIVHQNPPDTLRHVPVLAEPFGVAIRPGHRLAGTEPCRLADLDDVVVLAHGRDQVPAEHDRMVLAAHESGVRPQWRFVRFSENALLCAEAVDADAVLLSHTTAARLLPDWPWRRLVEPQVDLRTWVAHPVLTRSVVRAVAGAIVATAPG</sequence>
<dbReference type="PANTHER" id="PTHR30346:SF28">
    <property type="entry name" value="HTH-TYPE TRANSCRIPTIONAL REGULATOR CYNR"/>
    <property type="match status" value="1"/>
</dbReference>
<dbReference type="Pfam" id="PF03466">
    <property type="entry name" value="LysR_substrate"/>
    <property type="match status" value="1"/>
</dbReference>
<evidence type="ECO:0000256" key="1">
    <source>
        <dbReference type="ARBA" id="ARBA00009437"/>
    </source>
</evidence>
<dbReference type="Pfam" id="PF00126">
    <property type="entry name" value="HTH_1"/>
    <property type="match status" value="1"/>
</dbReference>
<evidence type="ECO:0000313" key="7">
    <source>
        <dbReference type="Proteomes" id="UP001499967"/>
    </source>
</evidence>
<dbReference type="PRINTS" id="PR00039">
    <property type="entry name" value="HTHLYSR"/>
</dbReference>
<dbReference type="Gene3D" id="1.10.10.10">
    <property type="entry name" value="Winged helix-like DNA-binding domain superfamily/Winged helix DNA-binding domain"/>
    <property type="match status" value="1"/>
</dbReference>
<keyword evidence="3" id="KW-0238">DNA-binding</keyword>
<dbReference type="InterPro" id="IPR005119">
    <property type="entry name" value="LysR_subst-bd"/>
</dbReference>
<keyword evidence="7" id="KW-1185">Reference proteome</keyword>
<dbReference type="EMBL" id="BAAAHP010000075">
    <property type="protein sequence ID" value="GAA0935658.1"/>
    <property type="molecule type" value="Genomic_DNA"/>
</dbReference>
<dbReference type="RefSeq" id="WP_343941724.1">
    <property type="nucleotide sequence ID" value="NZ_BAAAHP010000075.1"/>
</dbReference>
<dbReference type="InterPro" id="IPR036390">
    <property type="entry name" value="WH_DNA-bd_sf"/>
</dbReference>
<evidence type="ECO:0000256" key="4">
    <source>
        <dbReference type="ARBA" id="ARBA00023163"/>
    </source>
</evidence>
<comment type="caution">
    <text evidence="6">The sequence shown here is derived from an EMBL/GenBank/DDBJ whole genome shotgun (WGS) entry which is preliminary data.</text>
</comment>
<dbReference type="PANTHER" id="PTHR30346">
    <property type="entry name" value="TRANSCRIPTIONAL DUAL REGULATOR HCAR-RELATED"/>
    <property type="match status" value="1"/>
</dbReference>
<keyword evidence="2" id="KW-0805">Transcription regulation</keyword>
<dbReference type="SUPFAM" id="SSF46785">
    <property type="entry name" value="Winged helix' DNA-binding domain"/>
    <property type="match status" value="1"/>
</dbReference>
<feature type="domain" description="HTH lysR-type" evidence="5">
    <location>
        <begin position="1"/>
        <end position="58"/>
    </location>
</feature>
<keyword evidence="4" id="KW-0804">Transcription</keyword>
<reference evidence="6 7" key="1">
    <citation type="journal article" date="2019" name="Int. J. Syst. Evol. Microbiol.">
        <title>The Global Catalogue of Microorganisms (GCM) 10K type strain sequencing project: providing services to taxonomists for standard genome sequencing and annotation.</title>
        <authorList>
            <consortium name="The Broad Institute Genomics Platform"/>
            <consortium name="The Broad Institute Genome Sequencing Center for Infectious Disease"/>
            <person name="Wu L."/>
            <person name="Ma J."/>
        </authorList>
    </citation>
    <scope>NUCLEOTIDE SEQUENCE [LARGE SCALE GENOMIC DNA]</scope>
    <source>
        <strain evidence="6 7">JCM 11117</strain>
    </source>
</reference>
<dbReference type="PROSITE" id="PS50931">
    <property type="entry name" value="HTH_LYSR"/>
    <property type="match status" value="1"/>
</dbReference>
<name>A0ABN1Q0H5_9PSEU</name>
<dbReference type="SUPFAM" id="SSF53850">
    <property type="entry name" value="Periplasmic binding protein-like II"/>
    <property type="match status" value="1"/>
</dbReference>
<proteinExistence type="inferred from homology"/>
<dbReference type="Gene3D" id="3.40.190.10">
    <property type="entry name" value="Periplasmic binding protein-like II"/>
    <property type="match status" value="2"/>
</dbReference>
<dbReference type="Proteomes" id="UP001499967">
    <property type="component" value="Unassembled WGS sequence"/>
</dbReference>
<evidence type="ECO:0000256" key="2">
    <source>
        <dbReference type="ARBA" id="ARBA00023015"/>
    </source>
</evidence>
<evidence type="ECO:0000313" key="6">
    <source>
        <dbReference type="EMBL" id="GAA0935658.1"/>
    </source>
</evidence>
<dbReference type="InterPro" id="IPR000847">
    <property type="entry name" value="LysR_HTH_N"/>
</dbReference>